<evidence type="ECO:0000256" key="5">
    <source>
        <dbReference type="ARBA" id="ARBA00023849"/>
    </source>
</evidence>
<dbReference type="OMA" id="HIDEFKA"/>
<accession>A0A813D6Q9</accession>
<dbReference type="OrthoDB" id="40334at2759"/>
<name>A0A813D6Q9_POLGL</name>
<evidence type="ECO:0000256" key="1">
    <source>
        <dbReference type="ARBA" id="ARBA00004496"/>
    </source>
</evidence>
<dbReference type="PANTHER" id="PTHR28630">
    <property type="match status" value="1"/>
</dbReference>
<evidence type="ECO:0000256" key="2">
    <source>
        <dbReference type="ARBA" id="ARBA00022490"/>
    </source>
</evidence>
<evidence type="ECO:0000313" key="8">
    <source>
        <dbReference type="EMBL" id="CAE8583223.1"/>
    </source>
</evidence>
<protein>
    <recommendedName>
        <fullName evidence="5">Peroxiredoxin-like 2A</fullName>
    </recommendedName>
    <alternativeName>
        <fullName evidence="7">Peroxiredoxin-like 2 activated in M-CSF stimulated monocytes</fullName>
    </alternativeName>
    <alternativeName>
        <fullName evidence="6">Redox-regulatory protein FAM213A</fullName>
    </alternativeName>
</protein>
<keyword evidence="9" id="KW-1185">Reference proteome</keyword>
<evidence type="ECO:0000256" key="3">
    <source>
        <dbReference type="ARBA" id="ARBA00023284"/>
    </source>
</evidence>
<comment type="subcellular location">
    <subcellularLocation>
        <location evidence="1">Cytoplasm</location>
    </subcellularLocation>
</comment>
<dbReference type="Pfam" id="PF13911">
    <property type="entry name" value="AhpC-TSA_2"/>
    <property type="match status" value="1"/>
</dbReference>
<organism evidence="8 9">
    <name type="scientific">Polarella glacialis</name>
    <name type="common">Dinoflagellate</name>
    <dbReference type="NCBI Taxonomy" id="89957"/>
    <lineage>
        <taxon>Eukaryota</taxon>
        <taxon>Sar</taxon>
        <taxon>Alveolata</taxon>
        <taxon>Dinophyceae</taxon>
        <taxon>Suessiales</taxon>
        <taxon>Suessiaceae</taxon>
        <taxon>Polarella</taxon>
    </lineage>
</organism>
<dbReference type="Proteomes" id="UP000654075">
    <property type="component" value="Unassembled WGS sequence"/>
</dbReference>
<comment type="caution">
    <text evidence="8">The sequence shown here is derived from an EMBL/GenBank/DDBJ whole genome shotgun (WGS) entry which is preliminary data.</text>
</comment>
<sequence length="152" mass="16587">MCREEAQEAFSHIDEFKAAGASRVVALVKENVGTEVEDFRKGYWPGDILMDKEQEFYKALGGGSPHKPFSGLASFLAMLLNPFATRGTKQNLARCKAKKVDGNITGEGFVAGGCYVLRRDGTAAFSFLEKELGDHAKVQDILAALREATKPE</sequence>
<evidence type="ECO:0000256" key="7">
    <source>
        <dbReference type="ARBA" id="ARBA00032129"/>
    </source>
</evidence>
<dbReference type="AlphaFoldDB" id="A0A813D6Q9"/>
<keyword evidence="2" id="KW-0963">Cytoplasm</keyword>
<dbReference type="EMBL" id="CAJNNV010000647">
    <property type="protein sequence ID" value="CAE8583223.1"/>
    <property type="molecule type" value="Genomic_DNA"/>
</dbReference>
<reference evidence="8" key="1">
    <citation type="submission" date="2021-02" db="EMBL/GenBank/DDBJ databases">
        <authorList>
            <person name="Dougan E. K."/>
            <person name="Rhodes N."/>
            <person name="Thang M."/>
            <person name="Chan C."/>
        </authorList>
    </citation>
    <scope>NUCLEOTIDE SEQUENCE</scope>
</reference>
<gene>
    <name evidence="8" type="ORF">PGLA1383_LOCUS2208</name>
</gene>
<keyword evidence="3" id="KW-0676">Redox-active center</keyword>
<dbReference type="PANTHER" id="PTHR28630:SF31">
    <property type="entry name" value="PEROXIREDOXIN-LIKE 2A"/>
    <property type="match status" value="1"/>
</dbReference>
<evidence type="ECO:0000313" key="9">
    <source>
        <dbReference type="Proteomes" id="UP000654075"/>
    </source>
</evidence>
<dbReference type="InterPro" id="IPR032801">
    <property type="entry name" value="PXL2A/B/C"/>
</dbReference>
<evidence type="ECO:0000256" key="6">
    <source>
        <dbReference type="ARBA" id="ARBA00032058"/>
    </source>
</evidence>
<dbReference type="GO" id="GO:0005737">
    <property type="term" value="C:cytoplasm"/>
    <property type="evidence" value="ECO:0007669"/>
    <property type="project" value="UniProtKB-SubCell"/>
</dbReference>
<proteinExistence type="inferred from homology"/>
<evidence type="ECO:0000256" key="4">
    <source>
        <dbReference type="ARBA" id="ARBA00023787"/>
    </source>
</evidence>
<comment type="similarity">
    <text evidence="4">Belongs to the peroxiredoxin-like PRXL2 family. PRXL2A subfamily.</text>
</comment>